<feature type="compositionally biased region" description="Low complexity" evidence="1">
    <location>
        <begin position="40"/>
        <end position="52"/>
    </location>
</feature>
<evidence type="ECO:0000256" key="1">
    <source>
        <dbReference type="SAM" id="MobiDB-lite"/>
    </source>
</evidence>
<evidence type="ECO:0000313" key="2">
    <source>
        <dbReference type="EMBL" id="MQM02566.1"/>
    </source>
</evidence>
<feature type="region of interest" description="Disordered" evidence="1">
    <location>
        <begin position="244"/>
        <end position="272"/>
    </location>
</feature>
<dbReference type="EMBL" id="NMUH01002877">
    <property type="protein sequence ID" value="MQM02566.1"/>
    <property type="molecule type" value="Genomic_DNA"/>
</dbReference>
<gene>
    <name evidence="2" type="ORF">Taro_035339</name>
</gene>
<feature type="region of interest" description="Disordered" evidence="1">
    <location>
        <begin position="40"/>
        <end position="60"/>
    </location>
</feature>
<keyword evidence="3" id="KW-1185">Reference proteome</keyword>
<feature type="compositionally biased region" description="Polar residues" evidence="1">
    <location>
        <begin position="314"/>
        <end position="327"/>
    </location>
</feature>
<feature type="non-terminal residue" evidence="2">
    <location>
        <position position="1"/>
    </location>
</feature>
<organism evidence="2 3">
    <name type="scientific">Colocasia esculenta</name>
    <name type="common">Wild taro</name>
    <name type="synonym">Arum esculentum</name>
    <dbReference type="NCBI Taxonomy" id="4460"/>
    <lineage>
        <taxon>Eukaryota</taxon>
        <taxon>Viridiplantae</taxon>
        <taxon>Streptophyta</taxon>
        <taxon>Embryophyta</taxon>
        <taxon>Tracheophyta</taxon>
        <taxon>Spermatophyta</taxon>
        <taxon>Magnoliopsida</taxon>
        <taxon>Liliopsida</taxon>
        <taxon>Araceae</taxon>
        <taxon>Aroideae</taxon>
        <taxon>Colocasieae</taxon>
        <taxon>Colocasia</taxon>
    </lineage>
</organism>
<name>A0A843W3I6_COLES</name>
<sequence length="466" mass="49076">MHFNVSFFCSLSLSSSLEREALVFCGCGHGLPWGLALPPSASPTSSPQAPTSDHPSPLPSKSYARALADAPLFAPVSIAVHPLTFTDLGEPAVFFSSDEIAATLKPLQFAIVAKTPYGRPPFQEIKHLLQQRLNLGHDFIIATMDNRHLLLRCTSEDDYLCLLLRGQLLVKENIGRVLQVALRTSQITNVTAAYACVKLDLLKDRPSRVWIGMGFAASSCHDSQISTSKVDDAGIASTAVVPDLTRQRWTPKKTSHRDAGPSGMQGHAFDRSGKDQSLVAERLLGAAPMGPSNVAAGGASAAEALPCVWASSPPTQGKSALLGQNPTDRGGPSILGAQNPHNRSGISPIGSLAGPAQEKDALNLHPPEESIPPIAAAIVGYEQGTPVMLGFLSTKVGSFNQATQEEVEPIVGNTQTSIPAAQEVASTCEPSTLPVSTQVHVEQNDQVEESSSGRATAAGDSHTIAK</sequence>
<reference evidence="2" key="1">
    <citation type="submission" date="2017-07" db="EMBL/GenBank/DDBJ databases">
        <title>Taro Niue Genome Assembly and Annotation.</title>
        <authorList>
            <person name="Atibalentja N."/>
            <person name="Keating K."/>
            <person name="Fields C.J."/>
        </authorList>
    </citation>
    <scope>NUCLEOTIDE SEQUENCE</scope>
    <source>
        <strain evidence="2">Niue_2</strain>
        <tissue evidence="2">Leaf</tissue>
    </source>
</reference>
<dbReference type="AlphaFoldDB" id="A0A843W3I6"/>
<evidence type="ECO:0000313" key="3">
    <source>
        <dbReference type="Proteomes" id="UP000652761"/>
    </source>
</evidence>
<dbReference type="OrthoDB" id="1302764at2759"/>
<dbReference type="Proteomes" id="UP000652761">
    <property type="component" value="Unassembled WGS sequence"/>
</dbReference>
<proteinExistence type="predicted"/>
<comment type="caution">
    <text evidence="2">The sequence shown here is derived from an EMBL/GenBank/DDBJ whole genome shotgun (WGS) entry which is preliminary data.</text>
</comment>
<feature type="region of interest" description="Disordered" evidence="1">
    <location>
        <begin position="443"/>
        <end position="466"/>
    </location>
</feature>
<protein>
    <submittedName>
        <fullName evidence="2">Uncharacterized protein</fullName>
    </submittedName>
</protein>
<feature type="region of interest" description="Disordered" evidence="1">
    <location>
        <begin position="314"/>
        <end position="354"/>
    </location>
</feature>
<accession>A0A843W3I6</accession>